<keyword evidence="2" id="KW-0732">Signal</keyword>
<evidence type="ECO:0000256" key="1">
    <source>
        <dbReference type="SAM" id="MobiDB-lite"/>
    </source>
</evidence>
<keyword evidence="4" id="KW-1185">Reference proteome</keyword>
<dbReference type="OrthoDB" id="10511701at2759"/>
<accession>A0A8H7RVW2</accession>
<feature type="chain" id="PRO_5034243169" evidence="2">
    <location>
        <begin position="24"/>
        <end position="206"/>
    </location>
</feature>
<dbReference type="EMBL" id="JAEPRB010000287">
    <property type="protein sequence ID" value="KAG2217593.1"/>
    <property type="molecule type" value="Genomic_DNA"/>
</dbReference>
<dbReference type="Proteomes" id="UP000646827">
    <property type="component" value="Unassembled WGS sequence"/>
</dbReference>
<sequence length="206" mass="21376">MQIKFITLTLSAVLAISALSANALPTSKRDATGQDVTTQTENKSVAPGASTSNPSQKSVGLSNLSGDLTTLVSDLLDVVKGLLEKVVDPLLTDILELVERILTGEGDKEGLIEELLEAVKKLLDGDKPGRFNNGASAQEPATRNSGNEGILDMVVCLVRNLLGGHSAEESGVENIIALLENLLDSLLGNGDGAGAGRSSHGADKYT</sequence>
<evidence type="ECO:0000256" key="2">
    <source>
        <dbReference type="SAM" id="SignalP"/>
    </source>
</evidence>
<comment type="caution">
    <text evidence="3">The sequence shown here is derived from an EMBL/GenBank/DDBJ whole genome shotgun (WGS) entry which is preliminary data.</text>
</comment>
<protein>
    <submittedName>
        <fullName evidence="3">Uncharacterized protein</fullName>
    </submittedName>
</protein>
<evidence type="ECO:0000313" key="3">
    <source>
        <dbReference type="EMBL" id="KAG2217593.1"/>
    </source>
</evidence>
<feature type="region of interest" description="Disordered" evidence="1">
    <location>
        <begin position="27"/>
        <end position="59"/>
    </location>
</feature>
<organism evidence="3 4">
    <name type="scientific">Circinella minor</name>
    <dbReference type="NCBI Taxonomy" id="1195481"/>
    <lineage>
        <taxon>Eukaryota</taxon>
        <taxon>Fungi</taxon>
        <taxon>Fungi incertae sedis</taxon>
        <taxon>Mucoromycota</taxon>
        <taxon>Mucoromycotina</taxon>
        <taxon>Mucoromycetes</taxon>
        <taxon>Mucorales</taxon>
        <taxon>Lichtheimiaceae</taxon>
        <taxon>Circinella</taxon>
    </lineage>
</organism>
<reference evidence="3 4" key="1">
    <citation type="submission" date="2020-12" db="EMBL/GenBank/DDBJ databases">
        <title>Metabolic potential, ecology and presence of endohyphal bacteria is reflected in genomic diversity of Mucoromycotina.</title>
        <authorList>
            <person name="Muszewska A."/>
            <person name="Okrasinska A."/>
            <person name="Steczkiewicz K."/>
            <person name="Drgas O."/>
            <person name="Orlowska M."/>
            <person name="Perlinska-Lenart U."/>
            <person name="Aleksandrzak-Piekarczyk T."/>
            <person name="Szatraj K."/>
            <person name="Zielenkiewicz U."/>
            <person name="Pilsyk S."/>
            <person name="Malc E."/>
            <person name="Mieczkowski P."/>
            <person name="Kruszewska J.S."/>
            <person name="Biernat P."/>
            <person name="Pawlowska J."/>
        </authorList>
    </citation>
    <scope>NUCLEOTIDE SEQUENCE [LARGE SCALE GENOMIC DNA]</scope>
    <source>
        <strain evidence="3 4">CBS 142.35</strain>
    </source>
</reference>
<feature type="signal peptide" evidence="2">
    <location>
        <begin position="1"/>
        <end position="23"/>
    </location>
</feature>
<evidence type="ECO:0000313" key="4">
    <source>
        <dbReference type="Proteomes" id="UP000646827"/>
    </source>
</evidence>
<gene>
    <name evidence="3" type="ORF">INT45_012449</name>
</gene>
<feature type="compositionally biased region" description="Polar residues" evidence="1">
    <location>
        <begin position="34"/>
        <end position="59"/>
    </location>
</feature>
<name>A0A8H7RVW2_9FUNG</name>
<proteinExistence type="predicted"/>
<dbReference type="AlphaFoldDB" id="A0A8H7RVW2"/>